<evidence type="ECO:0000313" key="1">
    <source>
        <dbReference type="EMBL" id="KCZ63022.1"/>
    </source>
</evidence>
<organism evidence="1 2">
    <name type="scientific">Hyphomonas atlantica</name>
    <dbReference type="NCBI Taxonomy" id="1280948"/>
    <lineage>
        <taxon>Bacteria</taxon>
        <taxon>Pseudomonadati</taxon>
        <taxon>Pseudomonadota</taxon>
        <taxon>Alphaproteobacteria</taxon>
        <taxon>Hyphomonadales</taxon>
        <taxon>Hyphomonadaceae</taxon>
        <taxon>Hyphomonas</taxon>
    </lineage>
</organism>
<dbReference type="AlphaFoldDB" id="A0A059E660"/>
<comment type="caution">
    <text evidence="1">The sequence shown here is derived from an EMBL/GenBank/DDBJ whole genome shotgun (WGS) entry which is preliminary data.</text>
</comment>
<evidence type="ECO:0000313" key="2">
    <source>
        <dbReference type="Proteomes" id="UP000024547"/>
    </source>
</evidence>
<protein>
    <submittedName>
        <fullName evidence="1">Uncharacterized protein</fullName>
    </submittedName>
</protein>
<dbReference type="EMBL" id="AWFH01000007">
    <property type="protein sequence ID" value="KCZ63022.1"/>
    <property type="molecule type" value="Genomic_DNA"/>
</dbReference>
<accession>A0A059E660</accession>
<sequence>MLKGILLLRDLSWKALKDDDDLHLRISGIDSQIDHLAYFIENPENAPAERVDEISKRTEFFKENILIICDEILARGI</sequence>
<dbReference type="Proteomes" id="UP000024547">
    <property type="component" value="Unassembled WGS sequence"/>
</dbReference>
<name>A0A059E660_9PROT</name>
<proteinExistence type="predicted"/>
<dbReference type="STRING" id="1280948.HY36_14920"/>
<reference evidence="1 2" key="1">
    <citation type="journal article" date="2014" name="Antonie Van Leeuwenhoek">
        <title>Hyphomonas beringensis sp. nov. and Hyphomonas chukchiensis sp. nov., isolated from surface seawater of the Bering Sea and Chukchi Sea.</title>
        <authorList>
            <person name="Li C."/>
            <person name="Lai Q."/>
            <person name="Li G."/>
            <person name="Dong C."/>
            <person name="Wang J."/>
            <person name="Liao Y."/>
            <person name="Shao Z."/>
        </authorList>
    </citation>
    <scope>NUCLEOTIDE SEQUENCE [LARGE SCALE GENOMIC DNA]</scope>
    <source>
        <strain evidence="1 2">22II1-22F38</strain>
    </source>
</reference>
<keyword evidence="2" id="KW-1185">Reference proteome</keyword>
<gene>
    <name evidence="1" type="ORF">HY36_14920</name>
</gene>